<dbReference type="InterPro" id="IPR058855">
    <property type="entry name" value="RGS1/SST2-like_Fungal-DR"/>
</dbReference>
<dbReference type="InterPro" id="IPR016137">
    <property type="entry name" value="RGS"/>
</dbReference>
<accession>A0A367KTE3</accession>
<dbReference type="OrthoDB" id="196547at2759"/>
<sequence length="720" mass="82588">FTVDGRPSVEDIHDLFSTLISRIKFSSHRHMFRNYFNSFTSEEAITELGSLQFAQSFQLVESESASRISANAPTTSFTMNRDMAKALIQQFLWTRLILNAVEPQNRTYRDKGIWKLSSKGLCVLQEFCVKTKVDIAKFARHVDMSAQLMFLIHIERLKENDRLNCKKRYISSLFAIMIASLPLRKNEQTDKYVPVQAIPSPPFDPTEEDDYCSLDASINSTSTSSRKLTFIDYFPYIKTLPNDLLVCAYGSSQQFSQTTSFPQQEYLLQNLKPASNKFQMRAIFTSLLCCNWLVEHCTVASNDEAESIMTEFLKLGWITFYDKKNKHCDQVESSKSIALNLTRAGMKVVIDISLEKYNDVQQQKQYTQQFQRLCQLEIESLDYDHRSSIGSFISSNHTDSTYNSSLATEEKERCCTRTKSSLFSLYTTASSCSSSVSTASETGTTSSYFDFKPPMPSALSNSPLGNKFSSISNTLNNDETSTIHSSKTYESHQTNSVKLTSILTNPHLRSLFRDFLDESFCAENLEFWIDHDNFRKRCRRQKAIAEAASSSTSLRQLLEDAYLLWDTYLKPKAHNELNIDSALREKMAEDMTEMITIVNTSLPGQDRSTMLISTYPTNQTLKSLTHWLEKASDQVFKLMASQSVPKFTRTTQYKNLLQKFQQQQQVVIEANEFREDFKLPQLQRRHTKAQRSSEIAAGLDDFPCPPQRREKEVFKEAFYS</sequence>
<dbReference type="STRING" id="4846.A0A367KTE3"/>
<dbReference type="PANTHER" id="PTHR10845">
    <property type="entry name" value="REGULATOR OF G PROTEIN SIGNALING"/>
    <property type="match status" value="1"/>
</dbReference>
<dbReference type="Proteomes" id="UP000253551">
    <property type="component" value="Unassembled WGS sequence"/>
</dbReference>
<dbReference type="Pfam" id="PF25889">
    <property type="entry name" value="WHD_Fungal_DR"/>
    <property type="match status" value="1"/>
</dbReference>
<dbReference type="PANTHER" id="PTHR10845:SF192">
    <property type="entry name" value="DOUBLE HIT, ISOFORM B"/>
    <property type="match status" value="1"/>
</dbReference>
<evidence type="ECO:0000259" key="1">
    <source>
        <dbReference type="PROSITE" id="PS50132"/>
    </source>
</evidence>
<dbReference type="Gene3D" id="1.10.10.10">
    <property type="entry name" value="Winged helix-like DNA-binding domain superfamily/Winged helix DNA-binding domain"/>
    <property type="match status" value="1"/>
</dbReference>
<dbReference type="Gene3D" id="1.10.167.10">
    <property type="entry name" value="Regulator of G-protein Signalling 4, domain 2"/>
    <property type="match status" value="1"/>
</dbReference>
<protein>
    <recommendedName>
        <fullName evidence="1">RGS domain-containing protein</fullName>
    </recommendedName>
</protein>
<evidence type="ECO:0000313" key="3">
    <source>
        <dbReference type="Proteomes" id="UP000253551"/>
    </source>
</evidence>
<keyword evidence="3" id="KW-1185">Reference proteome</keyword>
<feature type="non-terminal residue" evidence="2">
    <location>
        <position position="1"/>
    </location>
</feature>
<evidence type="ECO:0000313" key="2">
    <source>
        <dbReference type="EMBL" id="RCI05465.1"/>
    </source>
</evidence>
<dbReference type="Pfam" id="PF00615">
    <property type="entry name" value="RGS"/>
    <property type="match status" value="1"/>
</dbReference>
<dbReference type="PROSITE" id="PS50132">
    <property type="entry name" value="RGS"/>
    <property type="match status" value="1"/>
</dbReference>
<dbReference type="SUPFAM" id="SSF48097">
    <property type="entry name" value="Regulator of G-protein signaling, RGS"/>
    <property type="match status" value="1"/>
</dbReference>
<comment type="caution">
    <text evidence="2">The sequence shown here is derived from an EMBL/GenBank/DDBJ whole genome shotgun (WGS) entry which is preliminary data.</text>
</comment>
<dbReference type="AlphaFoldDB" id="A0A367KTE3"/>
<gene>
    <name evidence="2" type="ORF">CU098_000344</name>
</gene>
<dbReference type="EMBL" id="PJQM01000380">
    <property type="protein sequence ID" value="RCI05465.1"/>
    <property type="molecule type" value="Genomic_DNA"/>
</dbReference>
<dbReference type="PRINTS" id="PR01301">
    <property type="entry name" value="RGSPROTEIN"/>
</dbReference>
<dbReference type="SMART" id="SM00315">
    <property type="entry name" value="RGS"/>
    <property type="match status" value="1"/>
</dbReference>
<proteinExistence type="predicted"/>
<dbReference type="InterPro" id="IPR036388">
    <property type="entry name" value="WH-like_DNA-bd_sf"/>
</dbReference>
<organism evidence="2 3">
    <name type="scientific">Rhizopus stolonifer</name>
    <name type="common">Rhizopus nigricans</name>
    <dbReference type="NCBI Taxonomy" id="4846"/>
    <lineage>
        <taxon>Eukaryota</taxon>
        <taxon>Fungi</taxon>
        <taxon>Fungi incertae sedis</taxon>
        <taxon>Mucoromycota</taxon>
        <taxon>Mucoromycotina</taxon>
        <taxon>Mucoromycetes</taxon>
        <taxon>Mucorales</taxon>
        <taxon>Mucorineae</taxon>
        <taxon>Rhizopodaceae</taxon>
        <taxon>Rhizopus</taxon>
    </lineage>
</organism>
<name>A0A367KTE3_RHIST</name>
<feature type="domain" description="RGS" evidence="1">
    <location>
        <begin position="498"/>
        <end position="657"/>
    </location>
</feature>
<dbReference type="InterPro" id="IPR044926">
    <property type="entry name" value="RGS_subdomain_2"/>
</dbReference>
<reference evidence="2 3" key="1">
    <citation type="journal article" date="2018" name="G3 (Bethesda)">
        <title>Phylogenetic and Phylogenomic Definition of Rhizopus Species.</title>
        <authorList>
            <person name="Gryganskyi A.P."/>
            <person name="Golan J."/>
            <person name="Dolatabadi S."/>
            <person name="Mondo S."/>
            <person name="Robb S."/>
            <person name="Idnurm A."/>
            <person name="Muszewska A."/>
            <person name="Steczkiewicz K."/>
            <person name="Masonjones S."/>
            <person name="Liao H.L."/>
            <person name="Gajdeczka M.T."/>
            <person name="Anike F."/>
            <person name="Vuek A."/>
            <person name="Anishchenko I.M."/>
            <person name="Voigt K."/>
            <person name="de Hoog G.S."/>
            <person name="Smith M.E."/>
            <person name="Heitman J."/>
            <person name="Vilgalys R."/>
            <person name="Stajich J.E."/>
        </authorList>
    </citation>
    <scope>NUCLEOTIDE SEQUENCE [LARGE SCALE GENOMIC DNA]</scope>
    <source>
        <strain evidence="2 3">LSU 92-RS-03</strain>
    </source>
</reference>
<dbReference type="InterPro" id="IPR036305">
    <property type="entry name" value="RGS_sf"/>
</dbReference>